<dbReference type="AlphaFoldDB" id="A0A7S4I8N0"/>
<dbReference type="Pfam" id="PF15803">
    <property type="entry name" value="zf-SCNM1"/>
    <property type="match status" value="1"/>
</dbReference>
<evidence type="ECO:0000313" key="14">
    <source>
        <dbReference type="EMBL" id="CAE2221997.1"/>
    </source>
</evidence>
<keyword evidence="8" id="KW-0862">Zinc</keyword>
<name>A0A7S4I8N0_9EUKA</name>
<dbReference type="PANTHER" id="PTHR32297:SF1">
    <property type="entry name" value="SODIUM CHANNEL MODIFIER 1"/>
    <property type="match status" value="1"/>
</dbReference>
<evidence type="ECO:0000256" key="2">
    <source>
        <dbReference type="ARBA" id="ARBA00004642"/>
    </source>
</evidence>
<keyword evidence="9" id="KW-0508">mRNA splicing</keyword>
<dbReference type="GO" id="GO:0006397">
    <property type="term" value="P:mRNA processing"/>
    <property type="evidence" value="ECO:0007669"/>
    <property type="project" value="UniProtKB-KW"/>
</dbReference>
<evidence type="ECO:0000256" key="7">
    <source>
        <dbReference type="ARBA" id="ARBA00022771"/>
    </source>
</evidence>
<feature type="domain" description="Sodium channel modifier 1 zinc-finger" evidence="12">
    <location>
        <begin position="28"/>
        <end position="53"/>
    </location>
</feature>
<gene>
    <name evidence="14" type="ORF">VSP0166_LOCUS9499</name>
</gene>
<evidence type="ECO:0000259" key="12">
    <source>
        <dbReference type="Pfam" id="PF15803"/>
    </source>
</evidence>
<evidence type="ECO:0000256" key="3">
    <source>
        <dbReference type="ARBA" id="ARBA00020620"/>
    </source>
</evidence>
<sequence length="169" mass="19402">MAKAPARSSCGDYSKFEVKKESNGKLRCLVCPSLPSLDTFEMFLVHKEGKKHQAALVDFRKKIQLAKKKKPLSHKPTRAHSKVTAKPTYLPYQSRVQNFVPPSCVPTVPQDVANQWKEYNEQMMHWRQLQAQYAQNGWILHEDGSWERDATVEFDSDDENANNAPTLEQ</sequence>
<dbReference type="InterPro" id="IPR033570">
    <property type="entry name" value="SCNM1"/>
</dbReference>
<evidence type="ECO:0000256" key="10">
    <source>
        <dbReference type="ARBA" id="ARBA00023242"/>
    </source>
</evidence>
<dbReference type="Pfam" id="PF15805">
    <property type="entry name" value="SCNM1_acidic"/>
    <property type="match status" value="1"/>
</dbReference>
<evidence type="ECO:0000256" key="1">
    <source>
        <dbReference type="ARBA" id="ARBA00004324"/>
    </source>
</evidence>
<evidence type="ECO:0000256" key="8">
    <source>
        <dbReference type="ARBA" id="ARBA00022833"/>
    </source>
</evidence>
<dbReference type="InterPro" id="IPR031622">
    <property type="entry name" value="Znf-SCNM1"/>
</dbReference>
<dbReference type="PANTHER" id="PTHR32297">
    <property type="entry name" value="SODIUM CHANNEL MODIFIER 1"/>
    <property type="match status" value="1"/>
</dbReference>
<dbReference type="GO" id="GO:0005681">
    <property type="term" value="C:spliceosomal complex"/>
    <property type="evidence" value="ECO:0007669"/>
    <property type="project" value="UniProtKB-KW"/>
</dbReference>
<comment type="subcellular location">
    <subcellularLocation>
        <location evidence="1">Nucleus speckle</location>
    </subcellularLocation>
    <subcellularLocation>
        <location evidence="2">Nucleus</location>
        <location evidence="2">Nucleoplasm</location>
    </subcellularLocation>
</comment>
<evidence type="ECO:0000256" key="5">
    <source>
        <dbReference type="ARBA" id="ARBA00022723"/>
    </source>
</evidence>
<protein>
    <recommendedName>
        <fullName evidence="3">Sodium channel modifier 1</fullName>
    </recommendedName>
</protein>
<organism evidence="14">
    <name type="scientific">Vannella robusta</name>
    <dbReference type="NCBI Taxonomy" id="1487602"/>
    <lineage>
        <taxon>Eukaryota</taxon>
        <taxon>Amoebozoa</taxon>
        <taxon>Discosea</taxon>
        <taxon>Flabellinia</taxon>
        <taxon>Vannellidae</taxon>
        <taxon>Vannella</taxon>
    </lineage>
</organism>
<keyword evidence="7" id="KW-0863">Zinc-finger</keyword>
<keyword evidence="4" id="KW-0507">mRNA processing</keyword>
<evidence type="ECO:0000256" key="6">
    <source>
        <dbReference type="ARBA" id="ARBA00022728"/>
    </source>
</evidence>
<accession>A0A7S4I8N0</accession>
<keyword evidence="5" id="KW-0479">Metal-binding</keyword>
<feature type="domain" description="Sodium channel modifier 1 acidic C-terminal" evidence="13">
    <location>
        <begin position="134"/>
        <end position="161"/>
    </location>
</feature>
<evidence type="ECO:0000259" key="13">
    <source>
        <dbReference type="Pfam" id="PF15805"/>
    </source>
</evidence>
<reference evidence="14" key="1">
    <citation type="submission" date="2021-01" db="EMBL/GenBank/DDBJ databases">
        <authorList>
            <person name="Corre E."/>
            <person name="Pelletier E."/>
            <person name="Niang G."/>
            <person name="Scheremetjew M."/>
            <person name="Finn R."/>
            <person name="Kale V."/>
            <person name="Holt S."/>
            <person name="Cochrane G."/>
            <person name="Meng A."/>
            <person name="Brown T."/>
            <person name="Cohen L."/>
        </authorList>
    </citation>
    <scope>NUCLEOTIDE SEQUENCE</scope>
    <source>
        <strain evidence="14">DIVA3 518/3/11/1/6</strain>
    </source>
</reference>
<keyword evidence="10" id="KW-0539">Nucleus</keyword>
<feature type="region of interest" description="Disordered" evidence="11">
    <location>
        <begin position="149"/>
        <end position="169"/>
    </location>
</feature>
<evidence type="ECO:0000256" key="9">
    <source>
        <dbReference type="ARBA" id="ARBA00023187"/>
    </source>
</evidence>
<dbReference type="GO" id="GO:0008380">
    <property type="term" value="P:RNA splicing"/>
    <property type="evidence" value="ECO:0007669"/>
    <property type="project" value="UniProtKB-KW"/>
</dbReference>
<evidence type="ECO:0000256" key="11">
    <source>
        <dbReference type="SAM" id="MobiDB-lite"/>
    </source>
</evidence>
<evidence type="ECO:0000256" key="4">
    <source>
        <dbReference type="ARBA" id="ARBA00022664"/>
    </source>
</evidence>
<dbReference type="GO" id="GO:0008270">
    <property type="term" value="F:zinc ion binding"/>
    <property type="evidence" value="ECO:0007669"/>
    <property type="project" value="UniProtKB-KW"/>
</dbReference>
<proteinExistence type="predicted"/>
<keyword evidence="6" id="KW-0747">Spliceosome</keyword>
<dbReference type="InterPro" id="IPR031625">
    <property type="entry name" value="SCNM1_acidic"/>
</dbReference>
<dbReference type="EMBL" id="HBKP01013383">
    <property type="protein sequence ID" value="CAE2221997.1"/>
    <property type="molecule type" value="Transcribed_RNA"/>
</dbReference>
<dbReference type="GO" id="GO:0016607">
    <property type="term" value="C:nuclear speck"/>
    <property type="evidence" value="ECO:0007669"/>
    <property type="project" value="UniProtKB-SubCell"/>
</dbReference>